<sequence>MGDTVRKRMGSQVEVRYQCIDSVGLQLIRIVANGKPVKSFVPPTTRW</sequence>
<evidence type="ECO:0000313" key="1">
    <source>
        <dbReference type="EMBL" id="SVE18361.1"/>
    </source>
</evidence>
<gene>
    <name evidence="1" type="ORF">METZ01_LOCUS471215</name>
</gene>
<organism evidence="1">
    <name type="scientific">marine metagenome</name>
    <dbReference type="NCBI Taxonomy" id="408172"/>
    <lineage>
        <taxon>unclassified sequences</taxon>
        <taxon>metagenomes</taxon>
        <taxon>ecological metagenomes</taxon>
    </lineage>
</organism>
<dbReference type="EMBL" id="UINC01199773">
    <property type="protein sequence ID" value="SVE18361.1"/>
    <property type="molecule type" value="Genomic_DNA"/>
</dbReference>
<protein>
    <submittedName>
        <fullName evidence="1">Uncharacterized protein</fullName>
    </submittedName>
</protein>
<dbReference type="AlphaFoldDB" id="A0A383BEW3"/>
<accession>A0A383BEW3</accession>
<proteinExistence type="predicted"/>
<name>A0A383BEW3_9ZZZZ</name>
<reference evidence="1" key="1">
    <citation type="submission" date="2018-05" db="EMBL/GenBank/DDBJ databases">
        <authorList>
            <person name="Lanie J.A."/>
            <person name="Ng W.-L."/>
            <person name="Kazmierczak K.M."/>
            <person name="Andrzejewski T.M."/>
            <person name="Davidsen T.M."/>
            <person name="Wayne K.J."/>
            <person name="Tettelin H."/>
            <person name="Glass J.I."/>
            <person name="Rusch D."/>
            <person name="Podicherti R."/>
            <person name="Tsui H.-C.T."/>
            <person name="Winkler M.E."/>
        </authorList>
    </citation>
    <scope>NUCLEOTIDE SEQUENCE</scope>
</reference>